<organism evidence="1 2">
    <name type="scientific">Cymbomonas tetramitiformis</name>
    <dbReference type="NCBI Taxonomy" id="36881"/>
    <lineage>
        <taxon>Eukaryota</taxon>
        <taxon>Viridiplantae</taxon>
        <taxon>Chlorophyta</taxon>
        <taxon>Pyramimonadophyceae</taxon>
        <taxon>Pyramimonadales</taxon>
        <taxon>Pyramimonadaceae</taxon>
        <taxon>Cymbomonas</taxon>
    </lineage>
</organism>
<dbReference type="EMBL" id="LGRX02030771">
    <property type="protein sequence ID" value="KAK3245303.1"/>
    <property type="molecule type" value="Genomic_DNA"/>
</dbReference>
<gene>
    <name evidence="1" type="ORF">CYMTET_45110</name>
</gene>
<dbReference type="Proteomes" id="UP001190700">
    <property type="component" value="Unassembled WGS sequence"/>
</dbReference>
<keyword evidence="2" id="KW-1185">Reference proteome</keyword>
<name>A0AAE0EYM5_9CHLO</name>
<evidence type="ECO:0000313" key="1">
    <source>
        <dbReference type="EMBL" id="KAK3245303.1"/>
    </source>
</evidence>
<protein>
    <submittedName>
        <fullName evidence="1">Uncharacterized protein</fullName>
    </submittedName>
</protein>
<dbReference type="AlphaFoldDB" id="A0AAE0EYM5"/>
<comment type="caution">
    <text evidence="1">The sequence shown here is derived from an EMBL/GenBank/DDBJ whole genome shotgun (WGS) entry which is preliminary data.</text>
</comment>
<proteinExistence type="predicted"/>
<evidence type="ECO:0000313" key="2">
    <source>
        <dbReference type="Proteomes" id="UP001190700"/>
    </source>
</evidence>
<sequence length="206" mass="22463">MNSIKLSLDLFKSVATCWAGVSIKGGQPVTLPLARPNVYKPGAGPKRKENPLACFRAEIYASMAQQPEHQAETSAAGAAAGYREMLEVARQHPIHEYPILTHPDLGIIVAEPLPVTDTRDDDPNIEWTAEANQGLHYIPLKALETAEQARLLAYFTDHETGAFTPMDMIVQGRPKPSHTRLRRMGLEAATYIEAAGPSVATIPQSL</sequence>
<accession>A0AAE0EYM5</accession>
<reference evidence="1 2" key="1">
    <citation type="journal article" date="2015" name="Genome Biol. Evol.">
        <title>Comparative Genomics of a Bacterivorous Green Alga Reveals Evolutionary Causalities and Consequences of Phago-Mixotrophic Mode of Nutrition.</title>
        <authorList>
            <person name="Burns J.A."/>
            <person name="Paasch A."/>
            <person name="Narechania A."/>
            <person name="Kim E."/>
        </authorList>
    </citation>
    <scope>NUCLEOTIDE SEQUENCE [LARGE SCALE GENOMIC DNA]</scope>
    <source>
        <strain evidence="1 2">PLY_AMNH</strain>
    </source>
</reference>